<sequence>MASNTTKKSKSSGMRILWLPGRKSHSKDQISSTKTQRKAEVSELNDLPSSLSLTTCSLTERDSSIDGSLTKLSETATLQVTSVTTYSPNLRPTASLPEIAPTRAMTLPTVITTAEIQDIPNFISPDDLPKVPAAAIETDVVLNSSAETSMAQEAQDSAHSQESAPQKNKNRNHNNNQVDINSIESISTDFDWIDEMVHQRNCNEMMHKNKRNKASTKGLESSLQPEADEIIDQQMYSYNNNDLAKHNSSKGSDGDDDLVVKCLYYTLMCCDCRIS</sequence>
<feature type="compositionally biased region" description="Polar residues" evidence="1">
    <location>
        <begin position="148"/>
        <end position="166"/>
    </location>
</feature>
<accession>A0ABM4GGC8</accession>
<evidence type="ECO:0000256" key="1">
    <source>
        <dbReference type="SAM" id="MobiDB-lite"/>
    </source>
</evidence>
<evidence type="ECO:0000313" key="3">
    <source>
        <dbReference type="RefSeq" id="XP_070141774.1"/>
    </source>
</evidence>
<reference evidence="3" key="1">
    <citation type="submission" date="2025-08" db="UniProtKB">
        <authorList>
            <consortium name="RefSeq"/>
        </authorList>
    </citation>
    <scope>IDENTIFICATION</scope>
    <source>
        <strain evidence="3">14028-0561.14</strain>
        <tissue evidence="3">Whole fly</tissue>
    </source>
</reference>
<keyword evidence="2" id="KW-1185">Reference proteome</keyword>
<evidence type="ECO:0000313" key="2">
    <source>
        <dbReference type="Proteomes" id="UP001652661"/>
    </source>
</evidence>
<feature type="region of interest" description="Disordered" evidence="1">
    <location>
        <begin position="1"/>
        <end position="41"/>
    </location>
</feature>
<dbReference type="GeneID" id="108075135"/>
<feature type="region of interest" description="Disordered" evidence="1">
    <location>
        <begin position="148"/>
        <end position="181"/>
    </location>
</feature>
<protein>
    <submittedName>
        <fullName evidence="3">Uncharacterized protein isoform X3</fullName>
    </submittedName>
</protein>
<organism evidence="2 3">
    <name type="scientific">Drosophila kikkawai</name>
    <name type="common">Fruit fly</name>
    <dbReference type="NCBI Taxonomy" id="30033"/>
    <lineage>
        <taxon>Eukaryota</taxon>
        <taxon>Metazoa</taxon>
        <taxon>Ecdysozoa</taxon>
        <taxon>Arthropoda</taxon>
        <taxon>Hexapoda</taxon>
        <taxon>Insecta</taxon>
        <taxon>Pterygota</taxon>
        <taxon>Neoptera</taxon>
        <taxon>Endopterygota</taxon>
        <taxon>Diptera</taxon>
        <taxon>Brachycera</taxon>
        <taxon>Muscomorpha</taxon>
        <taxon>Ephydroidea</taxon>
        <taxon>Drosophilidae</taxon>
        <taxon>Drosophila</taxon>
        <taxon>Sophophora</taxon>
    </lineage>
</organism>
<proteinExistence type="predicted"/>
<name>A0ABM4GGC8_DROKI</name>
<dbReference type="Proteomes" id="UP001652661">
    <property type="component" value="Chromosome 3L"/>
</dbReference>
<gene>
    <name evidence="3" type="primary">LOC108075135</name>
</gene>
<dbReference type="RefSeq" id="XP_070141774.1">
    <property type="nucleotide sequence ID" value="XM_070285673.1"/>
</dbReference>